<dbReference type="GO" id="GO:0046872">
    <property type="term" value="F:metal ion binding"/>
    <property type="evidence" value="ECO:0007669"/>
    <property type="project" value="UniProtKB-KW"/>
</dbReference>
<name>A0A1W2EK74_9FIRM</name>
<dbReference type="InterPro" id="IPR010388">
    <property type="entry name" value="Anaerobic_Co-chelatase"/>
</dbReference>
<dbReference type="EMBL" id="FWXI01000025">
    <property type="protein sequence ID" value="SMD10015.1"/>
    <property type="molecule type" value="Genomic_DNA"/>
</dbReference>
<dbReference type="Pfam" id="PF06180">
    <property type="entry name" value="CbiK"/>
    <property type="match status" value="1"/>
</dbReference>
<feature type="chain" id="PRO_5012280665" evidence="3">
    <location>
        <begin position="30"/>
        <end position="310"/>
    </location>
</feature>
<gene>
    <name evidence="4" type="ORF">SAMN04488500_12554</name>
</gene>
<sequence>MKNIYSFLTTLCMLAIFGCISVIPSLALAAPANAGKKAILVVSFGTTYPDTMKTTIEAVENKMKAEFPDYEIRRAFSSRIIIKKLAERDGIKIDTEKQALDRLKAEGFSEVIVQPMQITAGEEFELIKGVVKHVEAAKTFDKITIGRPLLYYMGQEGKADDYMAVAKALETQFPIMKKKEAVLLLGHGGPHPATATYPALQLKLQDAGYKNVFVYTVEGYPTLDGTIDKLKANKIKKVTLMPLMLVAGDHANNDMAGDEKDSHKNQLMAAGFKVDTYIHGLGENVKIQDIYVEHVKDAIAELNNPKTKKH</sequence>
<organism evidence="4 5">
    <name type="scientific">Sporomusa malonica</name>
    <dbReference type="NCBI Taxonomy" id="112901"/>
    <lineage>
        <taxon>Bacteria</taxon>
        <taxon>Bacillati</taxon>
        <taxon>Bacillota</taxon>
        <taxon>Negativicutes</taxon>
        <taxon>Selenomonadales</taxon>
        <taxon>Sporomusaceae</taxon>
        <taxon>Sporomusa</taxon>
    </lineage>
</organism>
<reference evidence="4 5" key="1">
    <citation type="submission" date="2017-04" db="EMBL/GenBank/DDBJ databases">
        <authorList>
            <person name="Afonso C.L."/>
            <person name="Miller P.J."/>
            <person name="Scott M.A."/>
            <person name="Spackman E."/>
            <person name="Goraichik I."/>
            <person name="Dimitrov K.M."/>
            <person name="Suarez D.L."/>
            <person name="Swayne D.E."/>
        </authorList>
    </citation>
    <scope>NUCLEOTIDE SEQUENCE [LARGE SCALE GENOMIC DNA]</scope>
    <source>
        <strain evidence="4 5">DSM 5090</strain>
    </source>
</reference>
<dbReference type="AlphaFoldDB" id="A0A1W2EK74"/>
<proteinExistence type="predicted"/>
<evidence type="ECO:0000256" key="2">
    <source>
        <dbReference type="PIRSR" id="PIRSR033579-3"/>
    </source>
</evidence>
<dbReference type="CDD" id="cd03413">
    <property type="entry name" value="CbiK_C"/>
    <property type="match status" value="1"/>
</dbReference>
<evidence type="ECO:0000256" key="3">
    <source>
        <dbReference type="SAM" id="SignalP"/>
    </source>
</evidence>
<dbReference type="GO" id="GO:0016852">
    <property type="term" value="F:sirohydrochlorin cobaltochelatase activity"/>
    <property type="evidence" value="ECO:0007669"/>
    <property type="project" value="InterPro"/>
</dbReference>
<dbReference type="SUPFAM" id="SSF53800">
    <property type="entry name" value="Chelatase"/>
    <property type="match status" value="1"/>
</dbReference>
<feature type="signal peptide" evidence="3">
    <location>
        <begin position="1"/>
        <end position="29"/>
    </location>
</feature>
<feature type="binding site" evidence="2">
    <location>
        <position position="187"/>
    </location>
    <ligand>
        <name>Co(2+)</name>
        <dbReference type="ChEBI" id="CHEBI:48828"/>
    </ligand>
</feature>
<evidence type="ECO:0000256" key="1">
    <source>
        <dbReference type="PIRSR" id="PIRSR033579-1"/>
    </source>
</evidence>
<dbReference type="GO" id="GO:0019251">
    <property type="term" value="P:anaerobic cobalamin biosynthetic process"/>
    <property type="evidence" value="ECO:0007669"/>
    <property type="project" value="InterPro"/>
</dbReference>
<dbReference type="RefSeq" id="WP_245824091.1">
    <property type="nucleotide sequence ID" value="NZ_CP155572.1"/>
</dbReference>
<keyword evidence="5" id="KW-1185">Reference proteome</keyword>
<dbReference type="Gene3D" id="3.40.50.1400">
    <property type="match status" value="2"/>
</dbReference>
<dbReference type="PROSITE" id="PS51257">
    <property type="entry name" value="PROKAR_LIPOPROTEIN"/>
    <property type="match status" value="1"/>
</dbReference>
<keyword evidence="3" id="KW-0732">Signal</keyword>
<dbReference type="STRING" id="112901.SAMN04488500_12554"/>
<dbReference type="PIRSF" id="PIRSF033579">
    <property type="entry name" value="Anaer_Co_chel"/>
    <property type="match status" value="1"/>
</dbReference>
<feature type="binding site" evidence="2">
    <location>
        <position position="218"/>
    </location>
    <ligand>
        <name>Co(2+)</name>
        <dbReference type="ChEBI" id="CHEBI:48828"/>
    </ligand>
</feature>
<accession>A0A1W2EK74</accession>
<keyword evidence="2" id="KW-0479">Metal-binding</keyword>
<evidence type="ECO:0000313" key="5">
    <source>
        <dbReference type="Proteomes" id="UP000192738"/>
    </source>
</evidence>
<dbReference type="Proteomes" id="UP000192738">
    <property type="component" value="Unassembled WGS sequence"/>
</dbReference>
<dbReference type="CDD" id="cd03412">
    <property type="entry name" value="CbiK_N"/>
    <property type="match status" value="1"/>
</dbReference>
<protein>
    <submittedName>
        <fullName evidence="4">Sirohydrochlorin cobaltochelatase</fullName>
    </submittedName>
</protein>
<keyword evidence="2" id="KW-0170">Cobalt</keyword>
<evidence type="ECO:0000313" key="4">
    <source>
        <dbReference type="EMBL" id="SMD10015.1"/>
    </source>
</evidence>
<feature type="binding site" evidence="2">
    <location>
        <position position="250"/>
    </location>
    <ligand>
        <name>Co(2+)</name>
        <dbReference type="ChEBI" id="CHEBI:48828"/>
    </ligand>
</feature>
<feature type="active site" description="Proton acceptor" evidence="1">
    <location>
        <position position="187"/>
    </location>
</feature>